<dbReference type="RefSeq" id="XP_002584184.1">
    <property type="nucleotide sequence ID" value="XM_002584138.1"/>
</dbReference>
<dbReference type="InParanoid" id="C4JUS0"/>
<keyword evidence="3" id="KW-1185">Reference proteome</keyword>
<dbReference type="GeneID" id="8441187"/>
<evidence type="ECO:0000313" key="3">
    <source>
        <dbReference type="Proteomes" id="UP000002058"/>
    </source>
</evidence>
<name>C4JUS0_UNCRE</name>
<protein>
    <submittedName>
        <fullName evidence="2">Uncharacterized protein</fullName>
    </submittedName>
</protein>
<proteinExistence type="predicted"/>
<dbReference type="Proteomes" id="UP000002058">
    <property type="component" value="Unassembled WGS sequence"/>
</dbReference>
<dbReference type="KEGG" id="ure:UREG_04873"/>
<accession>C4JUS0</accession>
<sequence length="233" mass="25643">MPIREKIKRVFSRTSAASSSSSPSSSITTPAPQRSKPKTTTVVLAGVKTVKVKPRLGKDGKPKIEIYKPHEVPRSKYRGPFDQDHLRSLAAYSIPTAMSDRPRSMVSELSPMGTWAPPTRRNSLVRHEAVAKKMIDGLTQALEEMERQVDSPSEEGEENMRFSCRDTRGLNTPADGTSPEVPYFANTKGNVSSSTLLSLRTLHIEDTQTLLSSCDERGMTILNDGRCKAGLIN</sequence>
<evidence type="ECO:0000313" key="2">
    <source>
        <dbReference type="EMBL" id="EEP80031.1"/>
    </source>
</evidence>
<dbReference type="VEuPathDB" id="FungiDB:UREG_04873"/>
<feature type="compositionally biased region" description="Low complexity" evidence="1">
    <location>
        <begin position="12"/>
        <end position="32"/>
    </location>
</feature>
<dbReference type="OMA" id="KPHEVPR"/>
<dbReference type="HOGENOM" id="CLU_1034280_0_0_1"/>
<evidence type="ECO:0000256" key="1">
    <source>
        <dbReference type="SAM" id="MobiDB-lite"/>
    </source>
</evidence>
<dbReference type="EMBL" id="CH476617">
    <property type="protein sequence ID" value="EEP80031.1"/>
    <property type="molecule type" value="Genomic_DNA"/>
</dbReference>
<feature type="region of interest" description="Disordered" evidence="1">
    <location>
        <begin position="1"/>
        <end position="40"/>
    </location>
</feature>
<dbReference type="AlphaFoldDB" id="C4JUS0"/>
<gene>
    <name evidence="2" type="ORF">UREG_04873</name>
</gene>
<reference evidence="3" key="1">
    <citation type="journal article" date="2009" name="Genome Res.">
        <title>Comparative genomic analyses of the human fungal pathogens Coccidioides and their relatives.</title>
        <authorList>
            <person name="Sharpton T.J."/>
            <person name="Stajich J.E."/>
            <person name="Rounsley S.D."/>
            <person name="Gardner M.J."/>
            <person name="Wortman J.R."/>
            <person name="Jordar V.S."/>
            <person name="Maiti R."/>
            <person name="Kodira C.D."/>
            <person name="Neafsey D.E."/>
            <person name="Zeng Q."/>
            <person name="Hung C.-Y."/>
            <person name="McMahan C."/>
            <person name="Muszewska A."/>
            <person name="Grynberg M."/>
            <person name="Mandel M.A."/>
            <person name="Kellner E.M."/>
            <person name="Barker B.M."/>
            <person name="Galgiani J.N."/>
            <person name="Orbach M.J."/>
            <person name="Kirkland T.N."/>
            <person name="Cole G.T."/>
            <person name="Henn M.R."/>
            <person name="Birren B.W."/>
            <person name="Taylor J.W."/>
        </authorList>
    </citation>
    <scope>NUCLEOTIDE SEQUENCE [LARGE SCALE GENOMIC DNA]</scope>
    <source>
        <strain evidence="3">UAMH 1704</strain>
    </source>
</reference>
<organism evidence="2 3">
    <name type="scientific">Uncinocarpus reesii (strain UAMH 1704)</name>
    <dbReference type="NCBI Taxonomy" id="336963"/>
    <lineage>
        <taxon>Eukaryota</taxon>
        <taxon>Fungi</taxon>
        <taxon>Dikarya</taxon>
        <taxon>Ascomycota</taxon>
        <taxon>Pezizomycotina</taxon>
        <taxon>Eurotiomycetes</taxon>
        <taxon>Eurotiomycetidae</taxon>
        <taxon>Onygenales</taxon>
        <taxon>Onygenaceae</taxon>
        <taxon>Uncinocarpus</taxon>
    </lineage>
</organism>
<dbReference type="eggNOG" id="ENOG502RA9F">
    <property type="taxonomic scope" value="Eukaryota"/>
</dbReference>
<dbReference type="OrthoDB" id="5408144at2759"/>
<feature type="compositionally biased region" description="Basic residues" evidence="1">
    <location>
        <begin position="1"/>
        <end position="11"/>
    </location>
</feature>